<dbReference type="Gene3D" id="1.10.10.10">
    <property type="entry name" value="Winged helix-like DNA-binding domain superfamily/Winged helix DNA-binding domain"/>
    <property type="match status" value="1"/>
</dbReference>
<dbReference type="InterPro" id="IPR005158">
    <property type="entry name" value="BTAD"/>
</dbReference>
<dbReference type="PANTHER" id="PTHR35807">
    <property type="entry name" value="TRANSCRIPTIONAL REGULATOR REDD-RELATED"/>
    <property type="match status" value="1"/>
</dbReference>
<dbReference type="GO" id="GO:0003677">
    <property type="term" value="F:DNA binding"/>
    <property type="evidence" value="ECO:0007669"/>
    <property type="project" value="UniProtKB-KW"/>
</dbReference>
<dbReference type="Gene3D" id="3.40.50.300">
    <property type="entry name" value="P-loop containing nucleotide triphosphate hydrolases"/>
    <property type="match status" value="1"/>
</dbReference>
<comment type="similarity">
    <text evidence="1">Belongs to the AfsR/DnrI/RedD regulatory family.</text>
</comment>
<dbReference type="InterPro" id="IPR051677">
    <property type="entry name" value="AfsR-DnrI-RedD_regulator"/>
</dbReference>
<dbReference type="InterPro" id="IPR041617">
    <property type="entry name" value="TPR_MalT"/>
</dbReference>
<dbReference type="SUPFAM" id="SSF52540">
    <property type="entry name" value="P-loop containing nucleoside triphosphate hydrolases"/>
    <property type="match status" value="1"/>
</dbReference>
<evidence type="ECO:0000259" key="3">
    <source>
        <dbReference type="SMART" id="SM00862"/>
    </source>
</evidence>
<dbReference type="Gene3D" id="1.25.40.10">
    <property type="entry name" value="Tetratricopeptide repeat domain"/>
    <property type="match status" value="3"/>
</dbReference>
<organism evidence="5 6">
    <name type="scientific">candidate division TA06 bacterium DG_78</name>
    <dbReference type="NCBI Taxonomy" id="1703772"/>
    <lineage>
        <taxon>Bacteria</taxon>
        <taxon>Bacteria division TA06</taxon>
    </lineage>
</organism>
<dbReference type="GO" id="GO:0006355">
    <property type="term" value="P:regulation of DNA-templated transcription"/>
    <property type="evidence" value="ECO:0007669"/>
    <property type="project" value="InterPro"/>
</dbReference>
<evidence type="ECO:0000256" key="1">
    <source>
        <dbReference type="ARBA" id="ARBA00005820"/>
    </source>
</evidence>
<dbReference type="InterPro" id="IPR036388">
    <property type="entry name" value="WH-like_DNA-bd_sf"/>
</dbReference>
<evidence type="ECO:0000256" key="2">
    <source>
        <dbReference type="ARBA" id="ARBA00023125"/>
    </source>
</evidence>
<dbReference type="Pfam" id="PF25873">
    <property type="entry name" value="WHD_MalT"/>
    <property type="match status" value="1"/>
</dbReference>
<dbReference type="InterPro" id="IPR019734">
    <property type="entry name" value="TPR_rpt"/>
</dbReference>
<keyword evidence="2" id="KW-0238">DNA-binding</keyword>
<dbReference type="InterPro" id="IPR027417">
    <property type="entry name" value="P-loop_NTPase"/>
</dbReference>
<accession>A0A0S7YHW8</accession>
<dbReference type="EMBL" id="LJNI01000015">
    <property type="protein sequence ID" value="KPJ74099.1"/>
    <property type="molecule type" value="Genomic_DNA"/>
</dbReference>
<dbReference type="InterPro" id="IPR001867">
    <property type="entry name" value="OmpR/PhoB-type_DNA-bd"/>
</dbReference>
<feature type="domain" description="OmpR/PhoB-type" evidence="3">
    <location>
        <begin position="826"/>
        <end position="901"/>
    </location>
</feature>
<dbReference type="PANTHER" id="PTHR35807:SF2">
    <property type="entry name" value="TRANSCRIPTIONAL ACTIVATOR DOMAIN"/>
    <property type="match status" value="1"/>
</dbReference>
<feature type="domain" description="Bacterial transcriptional activator" evidence="4">
    <location>
        <begin position="909"/>
        <end position="1053"/>
    </location>
</feature>
<dbReference type="InterPro" id="IPR016032">
    <property type="entry name" value="Sig_transdc_resp-reg_C-effctor"/>
</dbReference>
<gene>
    <name evidence="5" type="ORF">AMJ52_01890</name>
</gene>
<protein>
    <submittedName>
        <fullName evidence="5">Uncharacterized protein</fullName>
    </submittedName>
</protein>
<dbReference type="SMART" id="SM00862">
    <property type="entry name" value="Trans_reg_C"/>
    <property type="match status" value="1"/>
</dbReference>
<evidence type="ECO:0000259" key="4">
    <source>
        <dbReference type="SMART" id="SM01043"/>
    </source>
</evidence>
<sequence>MEELLLKTKIIPPRVPDYTVNRNRLIHMLQSHIEKKLILICANAGYGKTTLLTQFIKKLHTPYLWYHIDTSDQDINFFIQYIIEGLKRHIPQFGKRTRALIRNASQQEIKLEILFGTLINELVELSRKKILLIFDDLHEIYRIPKIISGFEYLLNNLPTNVSIVASTRSALPFSLDRFQIKNEVWEIDQEDLKFTKDEITLLCEHFGGYTPKSLELHKLRVDSEGWITCLQFLIQPATSKTTFIKGKESLLNRLYAYFDKEIYALLDDGMKYFITATSVLDYLSSDACDFLLSRHDSKHILEELQKKHLFMSTFDIPKTQYAYHHLFRNFLTNKLRQANLYRQFQNQAGLYAEKKGVLSQALNHYLEAKNFHALARLIEEYEDKDMSISKFDLFRRHIEHIPTSIINKSPRLLRLTGWICFNRGDHKGLQSYYAKSKRCARQNKNYYEFFRTIHSQLGIKLLRGEYKQVNRRIKTILRSRHLRSRKLQVRFLNILGLAYWSEGRITDAIEVLKKTLKVGKRLDGGRYTNTVLHNLAAAYIDIGDFLDAQHCLEDLVSRLRSNPSSVMILALNNLGYTLMLQGNLTKAGELFEEGIKLAHLYNDKTMLCNCYLFLAQNRILSEELAQAMELLNKALHLASELNNNILLSDCWTELAKLNLARGDLYQAKKYVDKAVTSPIPTLHRIGHMITKVEIELSLKKIRTAADILNKARSKFKKSKYKTMIFFLQKARLYLLKKDEKKARSFINESLKLAEKYSYDFLLTHTLKRNREIIQFIKKAKFKSSYLQHIILQLPYSDTIPSSIEPDLKEYDFIFKLFGKTHIFIHGKEIKTNRLRTKRFQEIFAFFITNPKQTMTREKIIYTFWPDHNPSTSKQLFYNALYWIRKAVDKKIIVYNSLGYALSSQHRYWIDTEEFVKLTKAGDQLVQDGNLGAGLIKYEEAISLYRDGFMEDFYGNWCQEQRKYYEGVYLDVLRKLSYGHYKIGNLQKTVHFCNCIIRKDSYDEAAYCLAMRCYAGLNDVRPLQNCYATLEKTLARELKTTPSVETTKLFETLVKRKTQRKALRS</sequence>
<reference evidence="5 6" key="1">
    <citation type="journal article" date="2015" name="Microbiome">
        <title>Genomic resolution of linkages in carbon, nitrogen, and sulfur cycling among widespread estuary sediment bacteria.</title>
        <authorList>
            <person name="Baker B.J."/>
            <person name="Lazar C.S."/>
            <person name="Teske A.P."/>
            <person name="Dick G.J."/>
        </authorList>
    </citation>
    <scope>NUCLEOTIDE SEQUENCE [LARGE SCALE GENOMIC DNA]</scope>
    <source>
        <strain evidence="5">DG_78</strain>
    </source>
</reference>
<dbReference type="SMART" id="SM00028">
    <property type="entry name" value="TPR"/>
    <property type="match status" value="7"/>
</dbReference>
<dbReference type="InterPro" id="IPR059106">
    <property type="entry name" value="WHD_MalT"/>
</dbReference>
<dbReference type="AlphaFoldDB" id="A0A0S7YHW8"/>
<dbReference type="SMART" id="SM01043">
    <property type="entry name" value="BTAD"/>
    <property type="match status" value="1"/>
</dbReference>
<name>A0A0S7YHW8_UNCT6</name>
<dbReference type="InterPro" id="IPR011990">
    <property type="entry name" value="TPR-like_helical_dom_sf"/>
</dbReference>
<dbReference type="Pfam" id="PF03704">
    <property type="entry name" value="BTAD"/>
    <property type="match status" value="1"/>
</dbReference>
<evidence type="ECO:0000313" key="5">
    <source>
        <dbReference type="EMBL" id="KPJ74099.1"/>
    </source>
</evidence>
<dbReference type="SUPFAM" id="SSF46894">
    <property type="entry name" value="C-terminal effector domain of the bipartite response regulators"/>
    <property type="match status" value="1"/>
</dbReference>
<dbReference type="Pfam" id="PF17874">
    <property type="entry name" value="TPR_MalT"/>
    <property type="match status" value="1"/>
</dbReference>
<dbReference type="GO" id="GO:0000160">
    <property type="term" value="P:phosphorelay signal transduction system"/>
    <property type="evidence" value="ECO:0007669"/>
    <property type="project" value="InterPro"/>
</dbReference>
<proteinExistence type="inferred from homology"/>
<dbReference type="Proteomes" id="UP000051012">
    <property type="component" value="Unassembled WGS sequence"/>
</dbReference>
<evidence type="ECO:0000313" key="6">
    <source>
        <dbReference type="Proteomes" id="UP000051012"/>
    </source>
</evidence>
<comment type="caution">
    <text evidence="5">The sequence shown here is derived from an EMBL/GenBank/DDBJ whole genome shotgun (WGS) entry which is preliminary data.</text>
</comment>
<dbReference type="SUPFAM" id="SSF48452">
    <property type="entry name" value="TPR-like"/>
    <property type="match status" value="2"/>
</dbReference>